<evidence type="ECO:0000256" key="4">
    <source>
        <dbReference type="ARBA" id="ARBA00022777"/>
    </source>
</evidence>
<name>A0A9X0LCC8_9ACTN</name>
<keyword evidence="4" id="KW-0418">Kinase</keyword>
<feature type="transmembrane region" description="Helical" evidence="7">
    <location>
        <begin position="32"/>
        <end position="57"/>
    </location>
</feature>
<evidence type="ECO:0000256" key="2">
    <source>
        <dbReference type="ARBA" id="ARBA00012438"/>
    </source>
</evidence>
<feature type="transmembrane region" description="Helical" evidence="7">
    <location>
        <begin position="258"/>
        <end position="279"/>
    </location>
</feature>
<dbReference type="EMBL" id="LMWI01000002">
    <property type="protein sequence ID" value="KUJ44828.1"/>
    <property type="molecule type" value="Genomic_DNA"/>
</dbReference>
<feature type="region of interest" description="Disordered" evidence="6">
    <location>
        <begin position="413"/>
        <end position="454"/>
    </location>
</feature>
<feature type="transmembrane region" description="Helical" evidence="7">
    <location>
        <begin position="198"/>
        <end position="216"/>
    </location>
</feature>
<dbReference type="InterPro" id="IPR050482">
    <property type="entry name" value="Sensor_HK_TwoCompSys"/>
</dbReference>
<keyword evidence="3" id="KW-0808">Transferase</keyword>
<dbReference type="PANTHER" id="PTHR24421:SF10">
    <property type="entry name" value="NITRATE_NITRITE SENSOR PROTEIN NARQ"/>
    <property type="match status" value="1"/>
</dbReference>
<evidence type="ECO:0000313" key="8">
    <source>
        <dbReference type="EMBL" id="KUJ44828.1"/>
    </source>
</evidence>
<reference evidence="8 9" key="1">
    <citation type="submission" date="2015-10" db="EMBL/GenBank/DDBJ databases">
        <authorList>
            <person name="Ju K.-S."/>
            <person name="Doroghazi J.R."/>
            <person name="Metcalf W.W."/>
        </authorList>
    </citation>
    <scope>NUCLEOTIDE SEQUENCE [LARGE SCALE GENOMIC DNA]</scope>
    <source>
        <strain evidence="8 9">NRRL B-24793</strain>
    </source>
</reference>
<dbReference type="GO" id="GO:0000160">
    <property type="term" value="P:phosphorelay signal transduction system"/>
    <property type="evidence" value="ECO:0007669"/>
    <property type="project" value="UniProtKB-KW"/>
</dbReference>
<evidence type="ECO:0000313" key="9">
    <source>
        <dbReference type="Proteomes" id="UP000053246"/>
    </source>
</evidence>
<dbReference type="Gene3D" id="1.20.5.1930">
    <property type="match status" value="1"/>
</dbReference>
<evidence type="ECO:0000256" key="7">
    <source>
        <dbReference type="SAM" id="Phobius"/>
    </source>
</evidence>
<dbReference type="EC" id="2.7.13.3" evidence="2"/>
<dbReference type="InterPro" id="IPR036890">
    <property type="entry name" value="HATPase_C_sf"/>
</dbReference>
<dbReference type="OMA" id="LQNTAWI"/>
<keyword evidence="9" id="KW-1185">Reference proteome</keyword>
<accession>A0A9X0LCC8</accession>
<sequence>MTDPAGSGPDPAGGPAVEDAMAMADPDRGRPVVAWLVLALTGGLTLGAAVAGTVAAPPWRSDLLWWLVDLTVGTGFGLVAWLTLLRRSHPAAGLAALVGVGAAASAAAAGWAASAHRWPYLWAPEIPPAGAGFVPAWSALIVVLPWLLPVRPVGRSVRIVVGAAVAAQVFLSTVRYGWVPDELVGSVRDTLALALGPGLPAVLAVLGFAAAAGVLARRRALLPWQRHGLGWLAVGTLLHALALLGSTLDPVLPRGVPVAPLLMLAAQAFLPASVLVLVLRQRLWGLAHTVRQTLVWALTTGLLIGGYALGVVTLGSLLPATSVLPEVLTTAALAAVFHPVRQWVQRRVDRLVHGGGGQPLIRQVADRLRDVDGGMQMLDAVADGIADSLGLATVTITVTGNPGGWLPAQWLSGACPSPPSTGPGPAVPATGPTPSTSATGPGRAHGSTTSGTVPPLTIRLVAGDRLVGVLRAWPRTGERVAGRAASVLADLAPVLAALAELAVAQQALQRSRLQLARGRDEERRKLRRDLHDDLGPVLSGVSLGLAAGRNMLRPHRHLPAVAAADDLLERLVAEVDRQTVAVRDNARDLLPPLLDDGALRPALERLRQRYADAGLLLRVRSPEVNLPEPVATAVYGIVAEAVRNVHRHADVDSCTVEVTNGPEGLEVSVVDEGRGIAPGAAVGVGTRSMQERAEGISADLSIGPLHARPVRPGTRVRLLLPGSLR</sequence>
<keyword evidence="7" id="KW-0812">Transmembrane</keyword>
<dbReference type="GO" id="GO:0004673">
    <property type="term" value="F:protein histidine kinase activity"/>
    <property type="evidence" value="ECO:0007669"/>
    <property type="project" value="UniProtKB-EC"/>
</dbReference>
<keyword evidence="7" id="KW-0472">Membrane</keyword>
<dbReference type="CDD" id="cd16917">
    <property type="entry name" value="HATPase_UhpB-NarQ-NarX-like"/>
    <property type="match status" value="1"/>
</dbReference>
<feature type="transmembrane region" description="Helical" evidence="7">
    <location>
        <begin position="159"/>
        <end position="178"/>
    </location>
</feature>
<feature type="transmembrane region" description="Helical" evidence="7">
    <location>
        <begin position="126"/>
        <end position="147"/>
    </location>
</feature>
<dbReference type="Proteomes" id="UP000053246">
    <property type="component" value="Unassembled WGS sequence"/>
</dbReference>
<feature type="transmembrane region" description="Helical" evidence="7">
    <location>
        <begin position="63"/>
        <end position="84"/>
    </location>
</feature>
<keyword evidence="5" id="KW-0902">Two-component regulatory system</keyword>
<feature type="transmembrane region" description="Helical" evidence="7">
    <location>
        <begin position="91"/>
        <end position="114"/>
    </location>
</feature>
<dbReference type="Gene3D" id="3.30.565.10">
    <property type="entry name" value="Histidine kinase-like ATPase, C-terminal domain"/>
    <property type="match status" value="1"/>
</dbReference>
<feature type="transmembrane region" description="Helical" evidence="7">
    <location>
        <begin position="228"/>
        <end position="246"/>
    </location>
</feature>
<feature type="transmembrane region" description="Helical" evidence="7">
    <location>
        <begin position="294"/>
        <end position="317"/>
    </location>
</feature>
<gene>
    <name evidence="8" type="ORF">ADL17_16940</name>
</gene>
<evidence type="ECO:0000256" key="1">
    <source>
        <dbReference type="ARBA" id="ARBA00000085"/>
    </source>
</evidence>
<keyword evidence="7" id="KW-1133">Transmembrane helix</keyword>
<dbReference type="AlphaFoldDB" id="A0A9X0LCC8"/>
<dbReference type="PANTHER" id="PTHR24421">
    <property type="entry name" value="NITRATE/NITRITE SENSOR PROTEIN NARX-RELATED"/>
    <property type="match status" value="1"/>
</dbReference>
<dbReference type="SUPFAM" id="SSF55874">
    <property type="entry name" value="ATPase domain of HSP90 chaperone/DNA topoisomerase II/histidine kinase"/>
    <property type="match status" value="1"/>
</dbReference>
<comment type="caution">
    <text evidence="8">The sequence shown here is derived from an EMBL/GenBank/DDBJ whole genome shotgun (WGS) entry which is preliminary data.</text>
</comment>
<feature type="compositionally biased region" description="Low complexity" evidence="6">
    <location>
        <begin position="427"/>
        <end position="442"/>
    </location>
</feature>
<proteinExistence type="predicted"/>
<evidence type="ECO:0000256" key="6">
    <source>
        <dbReference type="SAM" id="MobiDB-lite"/>
    </source>
</evidence>
<organism evidence="8 9">
    <name type="scientific">Micromonospora maris</name>
    <dbReference type="NCBI Taxonomy" id="1003110"/>
    <lineage>
        <taxon>Bacteria</taxon>
        <taxon>Bacillati</taxon>
        <taxon>Actinomycetota</taxon>
        <taxon>Actinomycetes</taxon>
        <taxon>Micromonosporales</taxon>
        <taxon>Micromonosporaceae</taxon>
        <taxon>Micromonospora</taxon>
    </lineage>
</organism>
<comment type="catalytic activity">
    <reaction evidence="1">
        <text>ATP + protein L-histidine = ADP + protein N-phospho-L-histidine.</text>
        <dbReference type="EC" id="2.7.13.3"/>
    </reaction>
</comment>
<evidence type="ECO:0000256" key="5">
    <source>
        <dbReference type="ARBA" id="ARBA00023012"/>
    </source>
</evidence>
<feature type="compositionally biased region" description="Pro residues" evidence="6">
    <location>
        <begin position="416"/>
        <end position="426"/>
    </location>
</feature>
<evidence type="ECO:0000256" key="3">
    <source>
        <dbReference type="ARBA" id="ARBA00022679"/>
    </source>
</evidence>
<protein>
    <recommendedName>
        <fullName evidence="2">histidine kinase</fullName>
        <ecNumber evidence="2">2.7.13.3</ecNumber>
    </recommendedName>
</protein>